<dbReference type="Proteomes" id="UP000438182">
    <property type="component" value="Unassembled WGS sequence"/>
</dbReference>
<organism evidence="2 3">
    <name type="scientific">Agromyces seonyuensis</name>
    <dbReference type="NCBI Taxonomy" id="2662446"/>
    <lineage>
        <taxon>Bacteria</taxon>
        <taxon>Bacillati</taxon>
        <taxon>Actinomycetota</taxon>
        <taxon>Actinomycetes</taxon>
        <taxon>Micrococcales</taxon>
        <taxon>Microbacteriaceae</taxon>
        <taxon>Agromyces</taxon>
    </lineage>
</organism>
<dbReference type="EMBL" id="WSTA01000027">
    <property type="protein sequence ID" value="MWB98470.1"/>
    <property type="molecule type" value="Genomic_DNA"/>
</dbReference>
<dbReference type="AlphaFoldDB" id="A0A6I4NVV5"/>
<proteinExistence type="predicted"/>
<evidence type="ECO:0000256" key="1">
    <source>
        <dbReference type="SAM" id="Phobius"/>
    </source>
</evidence>
<keyword evidence="1" id="KW-1133">Transmembrane helix</keyword>
<feature type="transmembrane region" description="Helical" evidence="1">
    <location>
        <begin position="126"/>
        <end position="143"/>
    </location>
</feature>
<keyword evidence="1" id="KW-0472">Membrane</keyword>
<feature type="transmembrane region" description="Helical" evidence="1">
    <location>
        <begin position="150"/>
        <end position="170"/>
    </location>
</feature>
<feature type="transmembrane region" description="Helical" evidence="1">
    <location>
        <begin position="51"/>
        <end position="72"/>
    </location>
</feature>
<name>A0A6I4NVV5_9MICO</name>
<evidence type="ECO:0000313" key="2">
    <source>
        <dbReference type="EMBL" id="MWB98470.1"/>
    </source>
</evidence>
<accession>A0A6I4NVV5</accession>
<comment type="caution">
    <text evidence="2">The sequence shown here is derived from an EMBL/GenBank/DDBJ whole genome shotgun (WGS) entry which is preliminary data.</text>
</comment>
<dbReference type="RefSeq" id="WP_160423830.1">
    <property type="nucleotide sequence ID" value="NZ_WSTA01000027.1"/>
</dbReference>
<gene>
    <name evidence="2" type="ORF">GB864_07900</name>
</gene>
<evidence type="ECO:0000313" key="3">
    <source>
        <dbReference type="Proteomes" id="UP000438182"/>
    </source>
</evidence>
<feature type="transmembrane region" description="Helical" evidence="1">
    <location>
        <begin position="26"/>
        <end position="45"/>
    </location>
</feature>
<keyword evidence="1" id="KW-0812">Transmembrane</keyword>
<protein>
    <submittedName>
        <fullName evidence="2">Uncharacterized protein</fullName>
    </submittedName>
</protein>
<reference evidence="2 3" key="1">
    <citation type="submission" date="2019-12" db="EMBL/GenBank/DDBJ databases">
        <authorList>
            <person name="Kim Y.S."/>
        </authorList>
    </citation>
    <scope>NUCLEOTIDE SEQUENCE [LARGE SCALE GENOMIC DNA]</scope>
    <source>
        <strain evidence="2 3">MMS17-SY077</strain>
    </source>
</reference>
<sequence length="175" mass="18683">MDEDHPADRTLLDLHRRFQQGFATEAAVYGTILVSGLIAVSSAHGETSLQVLVAVAVTVLVFWGSHVYAGTLSRIGGAEGQQSRVRPAFEASLRHSFGMLSSALVPCVFLVIGVTRLVPDELANNLALWAGIIVLLLLGYIAFLRRGSGFWIRILGALGTASFGLVFVVLKGALH</sequence>
<feature type="transmembrane region" description="Helical" evidence="1">
    <location>
        <begin position="93"/>
        <end position="114"/>
    </location>
</feature>
<keyword evidence="3" id="KW-1185">Reference proteome</keyword>